<dbReference type="SUPFAM" id="SSF52172">
    <property type="entry name" value="CheY-like"/>
    <property type="match status" value="1"/>
</dbReference>
<name>A0ABU6JB71_9BURK</name>
<keyword evidence="2" id="KW-1185">Reference proteome</keyword>
<proteinExistence type="predicted"/>
<evidence type="ECO:0000313" key="2">
    <source>
        <dbReference type="Proteomes" id="UP001352263"/>
    </source>
</evidence>
<gene>
    <name evidence="1" type="ORF">RY831_16560</name>
</gene>
<comment type="caution">
    <text evidence="1">The sequence shown here is derived from an EMBL/GenBank/DDBJ whole genome shotgun (WGS) entry which is preliminary data.</text>
</comment>
<reference evidence="1 2" key="1">
    <citation type="submission" date="2023-10" db="EMBL/GenBank/DDBJ databases">
        <title>Noviherbaspirillum sp. CPCC 100848 genome assembly.</title>
        <authorList>
            <person name="Li X.Y."/>
            <person name="Fang X.M."/>
        </authorList>
    </citation>
    <scope>NUCLEOTIDE SEQUENCE [LARGE SCALE GENOMIC DNA]</scope>
    <source>
        <strain evidence="1 2">CPCC 100848</strain>
    </source>
</reference>
<dbReference type="RefSeq" id="WP_326507493.1">
    <property type="nucleotide sequence ID" value="NZ_JAWIIV010000013.1"/>
</dbReference>
<dbReference type="EMBL" id="JAWIIV010000013">
    <property type="protein sequence ID" value="MEC4720778.1"/>
    <property type="molecule type" value="Genomic_DNA"/>
</dbReference>
<protein>
    <submittedName>
        <fullName evidence="1">Uncharacterized protein</fullName>
    </submittedName>
</protein>
<sequence length="107" mass="11461">MSLQFVSGDAGLHCEGRTWRKMDGFCVAAEEVREIAFIEIGLPAKKDFEIAARLKNSSLEAAISLVALTGYGGGGGANRSAKSRFDRHLVEPVRLAGLLSSIVAIRK</sequence>
<dbReference type="InterPro" id="IPR011006">
    <property type="entry name" value="CheY-like_superfamily"/>
</dbReference>
<evidence type="ECO:0000313" key="1">
    <source>
        <dbReference type="EMBL" id="MEC4720778.1"/>
    </source>
</evidence>
<accession>A0ABU6JB71</accession>
<organism evidence="1 2">
    <name type="scientific">Noviherbaspirillum album</name>
    <dbReference type="NCBI Taxonomy" id="3080276"/>
    <lineage>
        <taxon>Bacteria</taxon>
        <taxon>Pseudomonadati</taxon>
        <taxon>Pseudomonadota</taxon>
        <taxon>Betaproteobacteria</taxon>
        <taxon>Burkholderiales</taxon>
        <taxon>Oxalobacteraceae</taxon>
        <taxon>Noviherbaspirillum</taxon>
    </lineage>
</organism>
<dbReference type="Proteomes" id="UP001352263">
    <property type="component" value="Unassembled WGS sequence"/>
</dbReference>